<sequence>MMQAVDSVGLEAVEALVSGAGRYLKVAGSVARDTNHALPYNALPNNDSSHASSSTSSSSSSEGSASLNLGPGYFKLALGPCTMPVSDRLAQGRIPLDPKLVTHSIPPGSPSEGKVQSELLVVAFGSAPGTPNWAGLLSRMYKAAQSEAERDFDVLYVVDPARSWFGGLDADDGTLASSISSTSRSSSSTSNRVESSSASSSGRTGDFQNVDSIFRSGASFQYYYERISRYTRRYKHVLMLVDLNTACMRPGASDAQLAQLQDNVLAAVNSSQAAIHVHTGTWEHDLEQAKLLPEDKVAHKVYNLDSHRVAIYLEAQAKLLPLVQEVMLNSMGISAKKNVRISNVL</sequence>
<evidence type="ECO:0000313" key="2">
    <source>
        <dbReference type="EMBL" id="KAF5837548.1"/>
    </source>
</evidence>
<evidence type="ECO:0000313" key="3">
    <source>
        <dbReference type="Proteomes" id="UP000815325"/>
    </source>
</evidence>
<dbReference type="EMBL" id="MU069611">
    <property type="protein sequence ID" value="KAF5837548.1"/>
    <property type="molecule type" value="Genomic_DNA"/>
</dbReference>
<keyword evidence="3" id="KW-1185">Reference proteome</keyword>
<proteinExistence type="predicted"/>
<feature type="region of interest" description="Disordered" evidence="1">
    <location>
        <begin position="38"/>
        <end position="64"/>
    </location>
</feature>
<name>A0ABQ7GSJ3_DUNSA</name>
<feature type="compositionally biased region" description="Low complexity" evidence="1">
    <location>
        <begin position="177"/>
        <end position="204"/>
    </location>
</feature>
<dbReference type="Proteomes" id="UP000815325">
    <property type="component" value="Unassembled WGS sequence"/>
</dbReference>
<protein>
    <submittedName>
        <fullName evidence="2">Uncharacterized protein</fullName>
    </submittedName>
</protein>
<accession>A0ABQ7GSJ3</accession>
<reference evidence="2" key="1">
    <citation type="submission" date="2017-08" db="EMBL/GenBank/DDBJ databases">
        <authorList>
            <person name="Polle J.E."/>
            <person name="Barry K."/>
            <person name="Cushman J."/>
            <person name="Schmutz J."/>
            <person name="Tran D."/>
            <person name="Hathwaick L.T."/>
            <person name="Yim W.C."/>
            <person name="Jenkins J."/>
            <person name="Mckie-Krisberg Z.M."/>
            <person name="Prochnik S."/>
            <person name="Lindquist E."/>
            <person name="Dockter R.B."/>
            <person name="Adam C."/>
            <person name="Molina H."/>
            <person name="Bunkerborg J."/>
            <person name="Jin E."/>
            <person name="Buchheim M."/>
            <person name="Magnuson J."/>
        </authorList>
    </citation>
    <scope>NUCLEOTIDE SEQUENCE</scope>
    <source>
        <strain evidence="2">CCAP 19/18</strain>
    </source>
</reference>
<feature type="compositionally biased region" description="Low complexity" evidence="1">
    <location>
        <begin position="48"/>
        <end position="64"/>
    </location>
</feature>
<feature type="region of interest" description="Disordered" evidence="1">
    <location>
        <begin position="176"/>
        <end position="204"/>
    </location>
</feature>
<organism evidence="2 3">
    <name type="scientific">Dunaliella salina</name>
    <name type="common">Green alga</name>
    <name type="synonym">Protococcus salinus</name>
    <dbReference type="NCBI Taxonomy" id="3046"/>
    <lineage>
        <taxon>Eukaryota</taxon>
        <taxon>Viridiplantae</taxon>
        <taxon>Chlorophyta</taxon>
        <taxon>core chlorophytes</taxon>
        <taxon>Chlorophyceae</taxon>
        <taxon>CS clade</taxon>
        <taxon>Chlamydomonadales</taxon>
        <taxon>Dunaliellaceae</taxon>
        <taxon>Dunaliella</taxon>
    </lineage>
</organism>
<comment type="caution">
    <text evidence="2">The sequence shown here is derived from an EMBL/GenBank/DDBJ whole genome shotgun (WGS) entry which is preliminary data.</text>
</comment>
<gene>
    <name evidence="2" type="ORF">DUNSADRAFT_4184</name>
</gene>
<evidence type="ECO:0000256" key="1">
    <source>
        <dbReference type="SAM" id="MobiDB-lite"/>
    </source>
</evidence>